<dbReference type="InterPro" id="IPR051492">
    <property type="entry name" value="Dynamin-Rho_GEF"/>
</dbReference>
<feature type="compositionally biased region" description="Low complexity" evidence="1">
    <location>
        <begin position="1143"/>
        <end position="1152"/>
    </location>
</feature>
<dbReference type="GO" id="GO:0032955">
    <property type="term" value="P:regulation of division septum assembly"/>
    <property type="evidence" value="ECO:0007669"/>
    <property type="project" value="TreeGrafter"/>
</dbReference>
<dbReference type="Gene3D" id="1.20.900.10">
    <property type="entry name" value="Dbl homology (DH) domain"/>
    <property type="match status" value="1"/>
</dbReference>
<evidence type="ECO:0000313" key="3">
    <source>
        <dbReference type="EMBL" id="PPQ78977.1"/>
    </source>
</evidence>
<dbReference type="InterPro" id="IPR027267">
    <property type="entry name" value="AH/BAR_dom_sf"/>
</dbReference>
<evidence type="ECO:0000256" key="1">
    <source>
        <dbReference type="SAM" id="MobiDB-lite"/>
    </source>
</evidence>
<feature type="region of interest" description="Disordered" evidence="1">
    <location>
        <begin position="930"/>
        <end position="1036"/>
    </location>
</feature>
<dbReference type="GO" id="GO:0031991">
    <property type="term" value="P:regulation of actomyosin contractile ring contraction"/>
    <property type="evidence" value="ECO:0007669"/>
    <property type="project" value="TreeGrafter"/>
</dbReference>
<dbReference type="GO" id="GO:0005085">
    <property type="term" value="F:guanyl-nucleotide exchange factor activity"/>
    <property type="evidence" value="ECO:0007669"/>
    <property type="project" value="InterPro"/>
</dbReference>
<proteinExistence type="predicted"/>
<dbReference type="InterPro" id="IPR000219">
    <property type="entry name" value="DH_dom"/>
</dbReference>
<feature type="compositionally biased region" description="Basic and acidic residues" evidence="1">
    <location>
        <begin position="939"/>
        <end position="963"/>
    </location>
</feature>
<feature type="region of interest" description="Disordered" evidence="1">
    <location>
        <begin position="195"/>
        <end position="225"/>
    </location>
</feature>
<comment type="caution">
    <text evidence="3">The sequence shown here is derived from an EMBL/GenBank/DDBJ whole genome shotgun (WGS) entry which is preliminary data.</text>
</comment>
<feature type="compositionally biased region" description="Polar residues" evidence="1">
    <location>
        <begin position="195"/>
        <end position="211"/>
    </location>
</feature>
<name>A0A409WKD8_PSICY</name>
<feature type="compositionally biased region" description="Pro residues" evidence="1">
    <location>
        <begin position="52"/>
        <end position="68"/>
    </location>
</feature>
<dbReference type="GO" id="GO:0005737">
    <property type="term" value="C:cytoplasm"/>
    <property type="evidence" value="ECO:0007669"/>
    <property type="project" value="TreeGrafter"/>
</dbReference>
<dbReference type="InParanoid" id="A0A409WKD8"/>
<feature type="compositionally biased region" description="Low complexity" evidence="1">
    <location>
        <begin position="16"/>
        <end position="31"/>
    </location>
</feature>
<dbReference type="InterPro" id="IPR035899">
    <property type="entry name" value="DBL_dom_sf"/>
</dbReference>
<dbReference type="Pfam" id="PF00621">
    <property type="entry name" value="RhoGEF"/>
    <property type="match status" value="1"/>
</dbReference>
<dbReference type="SMART" id="SM00325">
    <property type="entry name" value="RhoGEF"/>
    <property type="match status" value="1"/>
</dbReference>
<feature type="compositionally biased region" description="Low complexity" evidence="1">
    <location>
        <begin position="837"/>
        <end position="851"/>
    </location>
</feature>
<feature type="compositionally biased region" description="Low complexity" evidence="1">
    <location>
        <begin position="1214"/>
        <end position="1227"/>
    </location>
</feature>
<accession>A0A409WKD8</accession>
<dbReference type="Gene3D" id="1.20.1270.60">
    <property type="entry name" value="Arfaptin homology (AH) domain/BAR domain"/>
    <property type="match status" value="1"/>
</dbReference>
<evidence type="ECO:0000313" key="4">
    <source>
        <dbReference type="Proteomes" id="UP000283269"/>
    </source>
</evidence>
<feature type="compositionally biased region" description="Basic residues" evidence="1">
    <location>
        <begin position="1192"/>
        <end position="1204"/>
    </location>
</feature>
<feature type="region of interest" description="Disordered" evidence="1">
    <location>
        <begin position="1"/>
        <end position="108"/>
    </location>
</feature>
<feature type="compositionally biased region" description="Basic and acidic residues" evidence="1">
    <location>
        <begin position="1110"/>
        <end position="1123"/>
    </location>
</feature>
<gene>
    <name evidence="3" type="ORF">CVT25_002261</name>
</gene>
<feature type="region of interest" description="Disordered" evidence="1">
    <location>
        <begin position="805"/>
        <end position="857"/>
    </location>
</feature>
<dbReference type="PROSITE" id="PS50010">
    <property type="entry name" value="DH_2"/>
    <property type="match status" value="1"/>
</dbReference>
<dbReference type="Proteomes" id="UP000283269">
    <property type="component" value="Unassembled WGS sequence"/>
</dbReference>
<dbReference type="EMBL" id="NHYD01003396">
    <property type="protein sequence ID" value="PPQ78977.1"/>
    <property type="molecule type" value="Genomic_DNA"/>
</dbReference>
<dbReference type="CDD" id="cd00160">
    <property type="entry name" value="RhoGEF"/>
    <property type="match status" value="1"/>
</dbReference>
<reference evidence="3 4" key="1">
    <citation type="journal article" date="2018" name="Evol. Lett.">
        <title>Horizontal gene cluster transfer increased hallucinogenic mushroom diversity.</title>
        <authorList>
            <person name="Reynolds H.T."/>
            <person name="Vijayakumar V."/>
            <person name="Gluck-Thaler E."/>
            <person name="Korotkin H.B."/>
            <person name="Matheny P.B."/>
            <person name="Slot J.C."/>
        </authorList>
    </citation>
    <scope>NUCLEOTIDE SEQUENCE [LARGE SCALE GENOMIC DNA]</scope>
    <source>
        <strain evidence="3 4">2631</strain>
    </source>
</reference>
<feature type="region of interest" description="Disordered" evidence="1">
    <location>
        <begin position="1050"/>
        <end position="1243"/>
    </location>
</feature>
<feature type="domain" description="DH" evidence="2">
    <location>
        <begin position="222"/>
        <end position="446"/>
    </location>
</feature>
<organism evidence="3 4">
    <name type="scientific">Psilocybe cyanescens</name>
    <dbReference type="NCBI Taxonomy" id="93625"/>
    <lineage>
        <taxon>Eukaryota</taxon>
        <taxon>Fungi</taxon>
        <taxon>Dikarya</taxon>
        <taxon>Basidiomycota</taxon>
        <taxon>Agaricomycotina</taxon>
        <taxon>Agaricomycetes</taxon>
        <taxon>Agaricomycetidae</taxon>
        <taxon>Agaricales</taxon>
        <taxon>Agaricineae</taxon>
        <taxon>Strophariaceae</taxon>
        <taxon>Psilocybe</taxon>
    </lineage>
</organism>
<sequence>MEDNVALAAAEAIPGPSTSADITPTTSTTSPRSHRVYTRPSPLFTTSSSSTPSPPSLPLRSPLRPPPRSISTSTQSSSTVSHSNSAVASSNTSTLTLDSPVSPQTPTDDLASISDLTLLPAHFQMRDRHNSFPSLNGLIDPLVLVDDEKQMQRPSLLNLNLNLNGVTVDLLSKELPERPETPLSINLEDDSILESNVDNNTNTTAPTSVASSHHPPPPTMSKRHHAMHELLSSERAYASDLALIREVHIPLALGHTAMLQSVPVSPPSSGSGSSTRTVSTSSDSSTASLGPPMAPEDVKVIFSNIEELAILSDMFAEKLEFALGNVVEGGQGDDYIGALFLECVPLWERPYKQYITRHPSALQHLQNLPQTPALAAYLSYTQRVASELSHAWDLASLLIKPVQRLLKYPLLLNTIIDETADAHPDKENLRAARERIEELARNVNEGRRRAEVVKDVLTSKGGKKPSAPVGVSASVSLSKVKSLRHGGVTAATMRASALAAANGNGDGGAAGAEGGNGGGGEAAQVEAMQAELKQIEVFAQQFARNVVDWGKMMSNMMLALRTWALSFGKVIGLSADQRSEAFEAFVDVVRQKLMPLSADLEAAINERLLKDMAHLLMTMNQPLKLLASMNEQEPYHYHLLTMPVSQKNRPPASLLAASTNYLALRGQLAAELPAYLRLLHRGFQIFVLRLAGIQTRFWKDVKEHWAELWEMLRVESELNVGWEETCAVWCARWADVDEVVKALGVALPVPHVQPTPRTYYYTYQYPAASSSSVPSTATATATPPAAQTDFAEYFAYPGYYMPMTPNFSTPPPPPTTKNRRESESSGNSGSKLEKLNSKSSGHSNGNSKTSSTGGGAGAAAVTVQSMFAALEPAHSPVHKKSSISSYSTPAGASTSTTNVVSGSGPGYAPSLVTGSMFGGGASMYSVSGPLPLGSVPIPVHRDREREREKDGRKERDRDRERGRGRGASDASALPSSKNGSGSVGGSYNHSPNGNGNGNGRRPSSQDGAHIRAAATAAAGAGGGARTPPARRRTQGHGMAEEFAEYVALHGQGGIMPPPYGGAQYPYSPPAAGSGGGGRESSPSPRQGITRMKSMPLSLSQTQANGGRYVVDGERDRDRERAHYETSTPNGAEESWEDYQVHHQQQQQQQQQQYPSETTTIRQSERGRDRDRDRETETRRLTKPHRPVESSPKRKSKEHARKRSGSVKSITSFFTGAPSSTNPTSNPNAPAPPPDPQPLTASQRDSWVSKPAKYICQVIHPCKPPASVAYYSFPFFTLKEGALYEVLQEAGHPSIHPKLPLYVDDGEDCLLLCRDGNGVVGWALASFLEPLSIGG</sequence>
<feature type="compositionally biased region" description="Low complexity" evidence="1">
    <location>
        <begin position="69"/>
        <end position="97"/>
    </location>
</feature>
<dbReference type="SUPFAM" id="SSF48065">
    <property type="entry name" value="DBL homology domain (DH-domain)"/>
    <property type="match status" value="1"/>
</dbReference>
<feature type="compositionally biased region" description="Low complexity" evidence="1">
    <location>
        <begin position="890"/>
        <end position="902"/>
    </location>
</feature>
<feature type="region of interest" description="Disordered" evidence="1">
    <location>
        <begin position="876"/>
        <end position="903"/>
    </location>
</feature>
<dbReference type="PANTHER" id="PTHR22834">
    <property type="entry name" value="NUCLEAR FUSION PROTEIN FUS2"/>
    <property type="match status" value="1"/>
</dbReference>
<feature type="compositionally biased region" description="Low complexity" evidence="1">
    <location>
        <begin position="975"/>
        <end position="1004"/>
    </location>
</feature>
<feature type="compositionally biased region" description="Basic and acidic residues" evidence="1">
    <location>
        <begin position="1162"/>
        <end position="1191"/>
    </location>
</feature>
<dbReference type="OrthoDB" id="10256089at2759"/>
<feature type="compositionally biased region" description="Low complexity" evidence="1">
    <location>
        <begin position="38"/>
        <end position="51"/>
    </location>
</feature>
<feature type="region of interest" description="Disordered" evidence="1">
    <location>
        <begin position="262"/>
        <end position="291"/>
    </location>
</feature>
<dbReference type="PANTHER" id="PTHR22834:SF20">
    <property type="entry name" value="SH3 DOMAIN-CONTAINING PROTEIN"/>
    <property type="match status" value="1"/>
</dbReference>
<keyword evidence="4" id="KW-1185">Reference proteome</keyword>
<dbReference type="STRING" id="93625.A0A409WKD8"/>
<protein>
    <recommendedName>
        <fullName evidence="2">DH domain-containing protein</fullName>
    </recommendedName>
</protein>
<evidence type="ECO:0000259" key="2">
    <source>
        <dbReference type="PROSITE" id="PS50010"/>
    </source>
</evidence>